<evidence type="ECO:0000256" key="1">
    <source>
        <dbReference type="SAM" id="MobiDB-lite"/>
    </source>
</evidence>
<name>A0A0H2WHN7_BURMA</name>
<keyword evidence="3" id="KW-1185">Reference proteome</keyword>
<dbReference type="Proteomes" id="UP000006693">
    <property type="component" value="Chromosome 1"/>
</dbReference>
<dbReference type="EMBL" id="CP000010">
    <property type="protein sequence ID" value="AAU48719.1"/>
    <property type="molecule type" value="Genomic_DNA"/>
</dbReference>
<dbReference type="HOGENOM" id="CLU_2341371_0_0_4"/>
<gene>
    <name evidence="2" type="ordered locus">BMA0251</name>
</gene>
<reference evidence="2 3" key="1">
    <citation type="journal article" date="2004" name="Proc. Natl. Acad. Sci. U.S.A.">
        <title>Structural flexibility in the Burkholderia mallei genome.</title>
        <authorList>
            <person name="Nierman W.C."/>
            <person name="DeShazer D."/>
            <person name="Kim H.S."/>
            <person name="Tettelin H."/>
            <person name="Nelson K.E."/>
            <person name="Feldblyum T."/>
            <person name="Ulrich R.L."/>
            <person name="Ronning C.M."/>
            <person name="Brinkac L.M."/>
            <person name="Daugherty S.C."/>
            <person name="Davidsen T.D."/>
            <person name="Deboy R.T."/>
            <person name="Dimitrov G."/>
            <person name="Dodson R.J."/>
            <person name="Durkin A.S."/>
            <person name="Gwinn M.L."/>
            <person name="Haft D.H."/>
            <person name="Khouri H."/>
            <person name="Kolonay J.F."/>
            <person name="Madupu R."/>
            <person name="Mohammoud Y."/>
            <person name="Nelson W.C."/>
            <person name="Radune D."/>
            <person name="Romero C.M."/>
            <person name="Sarria S."/>
            <person name="Selengut J."/>
            <person name="Shamblin C."/>
            <person name="Sullivan S.A."/>
            <person name="White O."/>
            <person name="Yu Y."/>
            <person name="Zafar N."/>
            <person name="Zhou L."/>
            <person name="Fraser C.M."/>
        </authorList>
    </citation>
    <scope>NUCLEOTIDE SEQUENCE [LARGE SCALE GENOMIC DNA]</scope>
    <source>
        <strain evidence="2 3">ATCC 23344</strain>
    </source>
</reference>
<feature type="region of interest" description="Disordered" evidence="1">
    <location>
        <begin position="78"/>
        <end position="97"/>
    </location>
</feature>
<sequence>MRPRRAARARHERIGRCFQANRKKRTSSTRTKGMKAAAHRQSARTPRPRKCTGFAARCAALSSLRPVAVRHPRVILSQPDHGLEPCPPRQIAAITHR</sequence>
<feature type="region of interest" description="Disordered" evidence="1">
    <location>
        <begin position="21"/>
        <end position="50"/>
    </location>
</feature>
<evidence type="ECO:0000313" key="3">
    <source>
        <dbReference type="Proteomes" id="UP000006693"/>
    </source>
</evidence>
<proteinExistence type="predicted"/>
<protein>
    <submittedName>
        <fullName evidence="2">Uncharacterized protein</fullName>
    </submittedName>
</protein>
<organism evidence="2 3">
    <name type="scientific">Burkholderia mallei (strain ATCC 23344)</name>
    <dbReference type="NCBI Taxonomy" id="243160"/>
    <lineage>
        <taxon>Bacteria</taxon>
        <taxon>Pseudomonadati</taxon>
        <taxon>Pseudomonadota</taxon>
        <taxon>Betaproteobacteria</taxon>
        <taxon>Burkholderiales</taxon>
        <taxon>Burkholderiaceae</taxon>
        <taxon>Burkholderia</taxon>
        <taxon>pseudomallei group</taxon>
    </lineage>
</organism>
<feature type="compositionally biased region" description="Basic residues" evidence="1">
    <location>
        <begin position="37"/>
        <end position="50"/>
    </location>
</feature>
<accession>A0A0H2WHN7</accession>
<dbReference type="AlphaFoldDB" id="A0A0H2WHN7"/>
<evidence type="ECO:0000313" key="2">
    <source>
        <dbReference type="EMBL" id="AAU48719.1"/>
    </source>
</evidence>
<dbReference type="KEGG" id="bma:BMA0251"/>